<dbReference type="PANTHER" id="PTHR10545">
    <property type="entry name" value="DIAMINE N-ACETYLTRANSFERASE"/>
    <property type="match status" value="1"/>
</dbReference>
<dbReference type="RefSeq" id="WP_058471216.1">
    <property type="nucleotide sequence ID" value="NZ_CAAAIC010000008.1"/>
</dbReference>
<feature type="domain" description="N-acetyltransferase" evidence="3">
    <location>
        <begin position="2"/>
        <end position="170"/>
    </location>
</feature>
<protein>
    <submittedName>
        <fullName evidence="4">N-acetyltransferase ats1</fullName>
        <ecNumber evidence="4">2.3.1.57</ecNumber>
    </submittedName>
</protein>
<accession>A0A0W0VBH7</accession>
<dbReference type="CDD" id="cd04301">
    <property type="entry name" value="NAT_SF"/>
    <property type="match status" value="1"/>
</dbReference>
<evidence type="ECO:0000313" key="5">
    <source>
        <dbReference type="Proteomes" id="UP000055035"/>
    </source>
</evidence>
<dbReference type="Proteomes" id="UP000055035">
    <property type="component" value="Unassembled WGS sequence"/>
</dbReference>
<keyword evidence="5" id="KW-1185">Reference proteome</keyword>
<dbReference type="PANTHER" id="PTHR10545:SF29">
    <property type="entry name" value="GH14572P-RELATED"/>
    <property type="match status" value="1"/>
</dbReference>
<sequence>MVTIIQAKFEHLNQIYAIILELAKYENILDKIKITESQLGELLFFEEPNHFIGVALVEEEICGLVMFNYTQNNICINVTRGIYIENLYVSPKYRRQGIGSALFKYVACKAAALSCSRIEWWVSRNNREARHFYKKIGGVALLDWQIFKCDQMGINNLLSIGVADEHILFE</sequence>
<evidence type="ECO:0000256" key="2">
    <source>
        <dbReference type="ARBA" id="ARBA00023315"/>
    </source>
</evidence>
<keyword evidence="1 4" id="KW-0808">Transferase</keyword>
<dbReference type="PROSITE" id="PS51186">
    <property type="entry name" value="GNAT"/>
    <property type="match status" value="1"/>
</dbReference>
<dbReference type="InterPro" id="IPR051016">
    <property type="entry name" value="Diverse_Substrate_AcTransf"/>
</dbReference>
<dbReference type="GO" id="GO:0004145">
    <property type="term" value="F:diamine N-acetyltransferase activity"/>
    <property type="evidence" value="ECO:0007669"/>
    <property type="project" value="UniProtKB-EC"/>
</dbReference>
<proteinExistence type="predicted"/>
<gene>
    <name evidence="4" type="primary">ats</name>
    <name evidence="4" type="ORF">Ljor_1772</name>
</gene>
<dbReference type="Gene3D" id="3.40.630.30">
    <property type="match status" value="1"/>
</dbReference>
<comment type="caution">
    <text evidence="4">The sequence shown here is derived from an EMBL/GenBank/DDBJ whole genome shotgun (WGS) entry which is preliminary data.</text>
</comment>
<dbReference type="Pfam" id="PF00583">
    <property type="entry name" value="Acetyltransf_1"/>
    <property type="match status" value="1"/>
</dbReference>
<dbReference type="EC" id="2.3.1.57" evidence="4"/>
<dbReference type="AlphaFoldDB" id="A0A0W0VBH7"/>
<dbReference type="PATRIC" id="fig|456.5.peg.1892"/>
<reference evidence="4 5" key="1">
    <citation type="submission" date="2015-11" db="EMBL/GenBank/DDBJ databases">
        <title>Genomic analysis of 38 Legionella species identifies large and diverse effector repertoires.</title>
        <authorList>
            <person name="Burstein D."/>
            <person name="Amaro F."/>
            <person name="Zusman T."/>
            <person name="Lifshitz Z."/>
            <person name="Cohen O."/>
            <person name="Gilbert J.A."/>
            <person name="Pupko T."/>
            <person name="Shuman H.A."/>
            <person name="Segal G."/>
        </authorList>
    </citation>
    <scope>NUCLEOTIDE SEQUENCE [LARGE SCALE GENOMIC DNA]</scope>
    <source>
        <strain evidence="4 5">BL-540</strain>
    </source>
</reference>
<keyword evidence="2 4" id="KW-0012">Acyltransferase</keyword>
<dbReference type="InterPro" id="IPR016181">
    <property type="entry name" value="Acyl_CoA_acyltransferase"/>
</dbReference>
<dbReference type="InterPro" id="IPR000182">
    <property type="entry name" value="GNAT_dom"/>
</dbReference>
<evidence type="ECO:0000256" key="1">
    <source>
        <dbReference type="ARBA" id="ARBA00022679"/>
    </source>
</evidence>
<organism evidence="4 5">
    <name type="scientific">Legionella jordanis</name>
    <dbReference type="NCBI Taxonomy" id="456"/>
    <lineage>
        <taxon>Bacteria</taxon>
        <taxon>Pseudomonadati</taxon>
        <taxon>Pseudomonadota</taxon>
        <taxon>Gammaproteobacteria</taxon>
        <taxon>Legionellales</taxon>
        <taxon>Legionellaceae</taxon>
        <taxon>Legionella</taxon>
    </lineage>
</organism>
<dbReference type="EMBL" id="LNYJ01000011">
    <property type="protein sequence ID" value="KTD17466.1"/>
    <property type="molecule type" value="Genomic_DNA"/>
</dbReference>
<name>A0A0W0VBH7_9GAMM</name>
<evidence type="ECO:0000313" key="4">
    <source>
        <dbReference type="EMBL" id="KTD17466.1"/>
    </source>
</evidence>
<dbReference type="OrthoDB" id="9805924at2"/>
<evidence type="ECO:0000259" key="3">
    <source>
        <dbReference type="PROSITE" id="PS51186"/>
    </source>
</evidence>
<dbReference type="SUPFAM" id="SSF55729">
    <property type="entry name" value="Acyl-CoA N-acyltransferases (Nat)"/>
    <property type="match status" value="1"/>
</dbReference>
<dbReference type="STRING" id="456.Ljor_1772"/>